<dbReference type="GO" id="GO:0002218">
    <property type="term" value="P:activation of innate immune response"/>
    <property type="evidence" value="ECO:0007669"/>
    <property type="project" value="InterPro"/>
</dbReference>
<gene>
    <name evidence="2" type="ORF">AVEN_109060_1</name>
</gene>
<sequence length="428" mass="48008">MGSRNLAPDGEMRPSTSPEKEYHIHERFFIAKVKDGSINTVSAILIHKAILANVGEVKSVKKCKNGDLLIEVWSEQQATAILKMKHIGNYEVTVTAHSRLNQSKGVISESELQNDTEDDILEELRAQNVTAVKRIFIKKEGRLLPTKHLILTFNLPSIPKSVHIAYFNLSVRPYIPNPLRCYKCQKFGHTIQACRGTQTCPRCSLADHDGKTCDSTPRCVNCKGDHPAYFKSCPRWKEEKEIQTIKVKQNLSFAEARKIVIDRTPKVGVSYAAAIKKIMVSTSTQYDPEPQLTENPTILVNSQKKSISNRNNLDKTVKEPSPSKNKSASNEHTGNLSRIPTSKPNQTEKPGRVSKFFKETKAMKKARLAATKKNLDHKIKDSIKKRTITKHDLLKQSNSKDNESDGISIHPSDDDVMSTDGEENPTKT</sequence>
<feature type="region of interest" description="Disordered" evidence="1">
    <location>
        <begin position="301"/>
        <end position="428"/>
    </location>
</feature>
<dbReference type="OrthoDB" id="6435956at2759"/>
<dbReference type="InterPro" id="IPR036875">
    <property type="entry name" value="Znf_CCHC_sf"/>
</dbReference>
<keyword evidence="3" id="KW-1185">Reference proteome</keyword>
<evidence type="ECO:0000256" key="1">
    <source>
        <dbReference type="SAM" id="MobiDB-lite"/>
    </source>
</evidence>
<evidence type="ECO:0000313" key="2">
    <source>
        <dbReference type="EMBL" id="GBM94726.1"/>
    </source>
</evidence>
<dbReference type="InterPro" id="IPR042509">
    <property type="entry name" value="ZCCHC3"/>
</dbReference>
<evidence type="ECO:0008006" key="4">
    <source>
        <dbReference type="Google" id="ProtNLM"/>
    </source>
</evidence>
<feature type="compositionally biased region" description="Basic and acidic residues" evidence="1">
    <location>
        <begin position="373"/>
        <end position="403"/>
    </location>
</feature>
<feature type="compositionally biased region" description="Acidic residues" evidence="1">
    <location>
        <begin position="414"/>
        <end position="428"/>
    </location>
</feature>
<reference evidence="2 3" key="1">
    <citation type="journal article" date="2019" name="Sci. Rep.">
        <title>Orb-weaving spider Araneus ventricosus genome elucidates the spidroin gene catalogue.</title>
        <authorList>
            <person name="Kono N."/>
            <person name="Nakamura H."/>
            <person name="Ohtoshi R."/>
            <person name="Moran D.A.P."/>
            <person name="Shinohara A."/>
            <person name="Yoshida Y."/>
            <person name="Fujiwara M."/>
            <person name="Mori M."/>
            <person name="Tomita M."/>
            <person name="Arakawa K."/>
        </authorList>
    </citation>
    <scope>NUCLEOTIDE SEQUENCE [LARGE SCALE GENOMIC DNA]</scope>
</reference>
<dbReference type="GO" id="GO:0008270">
    <property type="term" value="F:zinc ion binding"/>
    <property type="evidence" value="ECO:0007669"/>
    <property type="project" value="InterPro"/>
</dbReference>
<dbReference type="PANTHER" id="PTHR22639:SF3">
    <property type="entry name" value="ZINC FINGER CCHC DOMAIN-CONTAINING PROTEIN 3"/>
    <property type="match status" value="1"/>
</dbReference>
<dbReference type="AlphaFoldDB" id="A0A4Y2JZR9"/>
<feature type="compositionally biased region" description="Polar residues" evidence="1">
    <location>
        <begin position="301"/>
        <end position="311"/>
    </location>
</feature>
<proteinExistence type="predicted"/>
<dbReference type="Proteomes" id="UP000499080">
    <property type="component" value="Unassembled WGS sequence"/>
</dbReference>
<comment type="caution">
    <text evidence="2">The sequence shown here is derived from an EMBL/GenBank/DDBJ whole genome shotgun (WGS) entry which is preliminary data.</text>
</comment>
<feature type="compositionally biased region" description="Polar residues" evidence="1">
    <location>
        <begin position="322"/>
        <end position="348"/>
    </location>
</feature>
<name>A0A4Y2JZR9_ARAVE</name>
<dbReference type="PANTHER" id="PTHR22639">
    <property type="entry name" value="GAG-RELATED PROTEIN"/>
    <property type="match status" value="1"/>
</dbReference>
<protein>
    <recommendedName>
        <fullName evidence="4">CCHC-type domain-containing protein</fullName>
    </recommendedName>
</protein>
<dbReference type="SUPFAM" id="SSF57756">
    <property type="entry name" value="Retrovirus zinc finger-like domains"/>
    <property type="match status" value="1"/>
</dbReference>
<organism evidence="2 3">
    <name type="scientific">Araneus ventricosus</name>
    <name type="common">Orbweaver spider</name>
    <name type="synonym">Epeira ventricosa</name>
    <dbReference type="NCBI Taxonomy" id="182803"/>
    <lineage>
        <taxon>Eukaryota</taxon>
        <taxon>Metazoa</taxon>
        <taxon>Ecdysozoa</taxon>
        <taxon>Arthropoda</taxon>
        <taxon>Chelicerata</taxon>
        <taxon>Arachnida</taxon>
        <taxon>Araneae</taxon>
        <taxon>Araneomorphae</taxon>
        <taxon>Entelegynae</taxon>
        <taxon>Araneoidea</taxon>
        <taxon>Araneidae</taxon>
        <taxon>Araneus</taxon>
    </lineage>
</organism>
<dbReference type="EMBL" id="BGPR01003995">
    <property type="protein sequence ID" value="GBM94726.1"/>
    <property type="molecule type" value="Genomic_DNA"/>
</dbReference>
<dbReference type="GO" id="GO:0003690">
    <property type="term" value="F:double-stranded DNA binding"/>
    <property type="evidence" value="ECO:0007669"/>
    <property type="project" value="InterPro"/>
</dbReference>
<evidence type="ECO:0000313" key="3">
    <source>
        <dbReference type="Proteomes" id="UP000499080"/>
    </source>
</evidence>
<accession>A0A4Y2JZR9</accession>
<dbReference type="GO" id="GO:0003723">
    <property type="term" value="F:RNA binding"/>
    <property type="evidence" value="ECO:0007669"/>
    <property type="project" value="InterPro"/>
</dbReference>